<keyword evidence="2" id="KW-0812">Transmembrane</keyword>
<organism evidence="3 4">
    <name type="scientific">Glossina pallidipes</name>
    <name type="common">Tsetse fly</name>
    <dbReference type="NCBI Taxonomy" id="7398"/>
    <lineage>
        <taxon>Eukaryota</taxon>
        <taxon>Metazoa</taxon>
        <taxon>Ecdysozoa</taxon>
        <taxon>Arthropoda</taxon>
        <taxon>Hexapoda</taxon>
        <taxon>Insecta</taxon>
        <taxon>Pterygota</taxon>
        <taxon>Neoptera</taxon>
        <taxon>Endopterygota</taxon>
        <taxon>Diptera</taxon>
        <taxon>Brachycera</taxon>
        <taxon>Muscomorpha</taxon>
        <taxon>Hippoboscoidea</taxon>
        <taxon>Glossinidae</taxon>
        <taxon>Glossina</taxon>
    </lineage>
</organism>
<evidence type="ECO:0000256" key="1">
    <source>
        <dbReference type="SAM" id="MobiDB-lite"/>
    </source>
</evidence>
<feature type="transmembrane region" description="Helical" evidence="2">
    <location>
        <begin position="71"/>
        <end position="91"/>
    </location>
</feature>
<reference evidence="3" key="2">
    <citation type="submission" date="2020-05" db="UniProtKB">
        <authorList>
            <consortium name="EnsemblMetazoa"/>
        </authorList>
    </citation>
    <scope>IDENTIFICATION</scope>
    <source>
        <strain evidence="3">IAEA</strain>
    </source>
</reference>
<feature type="compositionally biased region" description="Pro residues" evidence="1">
    <location>
        <begin position="16"/>
        <end position="45"/>
    </location>
</feature>
<sequence>MHYNNALHGIGWRLRLPPPPPPPSPPPSPQPPSLTSPSSPPPPLPTITTITTTTTTTTTTTLSQPPSSAPLPTLLSSLIYIFVAVSVLALVNRDKTVTGDFLEGESLAEKGDTTLNTTLLSKICCVINRNDYVSCVAYTKGPLELRRKMQTRKPDCYSTINRSYLIYRPIRISVKVMLCYAML</sequence>
<evidence type="ECO:0000256" key="2">
    <source>
        <dbReference type="SAM" id="Phobius"/>
    </source>
</evidence>
<proteinExistence type="predicted"/>
<keyword evidence="2" id="KW-1133">Transmembrane helix</keyword>
<keyword evidence="2" id="KW-0472">Membrane</keyword>
<accession>A0A1A9ZIJ6</accession>
<dbReference type="VEuPathDB" id="VectorBase:GPAI015711"/>
<evidence type="ECO:0000313" key="4">
    <source>
        <dbReference type="Proteomes" id="UP000092445"/>
    </source>
</evidence>
<protein>
    <submittedName>
        <fullName evidence="3">Uncharacterized protein</fullName>
    </submittedName>
</protein>
<dbReference type="AlphaFoldDB" id="A0A1A9ZIJ6"/>
<reference evidence="4" key="1">
    <citation type="submission" date="2014-03" db="EMBL/GenBank/DDBJ databases">
        <authorList>
            <person name="Aksoy S."/>
            <person name="Warren W."/>
            <person name="Wilson R.K."/>
        </authorList>
    </citation>
    <scope>NUCLEOTIDE SEQUENCE [LARGE SCALE GENOMIC DNA]</scope>
    <source>
        <strain evidence="4">IAEA</strain>
    </source>
</reference>
<name>A0A1A9ZIJ6_GLOPL</name>
<dbReference type="Proteomes" id="UP000092445">
    <property type="component" value="Unassembled WGS sequence"/>
</dbReference>
<evidence type="ECO:0000313" key="3">
    <source>
        <dbReference type="EnsemblMetazoa" id="GPAI015711-PA"/>
    </source>
</evidence>
<keyword evidence="4" id="KW-1185">Reference proteome</keyword>
<feature type="region of interest" description="Disordered" evidence="1">
    <location>
        <begin position="1"/>
        <end position="46"/>
    </location>
</feature>
<dbReference type="EnsemblMetazoa" id="GPAI015711-RA">
    <property type="protein sequence ID" value="GPAI015711-PA"/>
    <property type="gene ID" value="GPAI015711"/>
</dbReference>